<evidence type="ECO:0000256" key="1">
    <source>
        <dbReference type="SAM" id="MobiDB-lite"/>
    </source>
</evidence>
<dbReference type="AlphaFoldDB" id="A0A9P5MRC9"/>
<evidence type="ECO:0000313" key="3">
    <source>
        <dbReference type="EMBL" id="KAF8474354.1"/>
    </source>
</evidence>
<accession>A0A9P5MRC9</accession>
<feature type="chain" id="PRO_5040252637" description="Secreted protein" evidence="2">
    <location>
        <begin position="20"/>
        <end position="147"/>
    </location>
</feature>
<organism evidence="3 4">
    <name type="scientific">Russula ochroleuca</name>
    <dbReference type="NCBI Taxonomy" id="152965"/>
    <lineage>
        <taxon>Eukaryota</taxon>
        <taxon>Fungi</taxon>
        <taxon>Dikarya</taxon>
        <taxon>Basidiomycota</taxon>
        <taxon>Agaricomycotina</taxon>
        <taxon>Agaricomycetes</taxon>
        <taxon>Russulales</taxon>
        <taxon>Russulaceae</taxon>
        <taxon>Russula</taxon>
    </lineage>
</organism>
<keyword evidence="4" id="KW-1185">Reference proteome</keyword>
<keyword evidence="2" id="KW-0732">Signal</keyword>
<sequence>MHATAAYCFLRLHLLRLHCAPWNIWVNQALQVLQETHSNGDEGRRSDVGDRKYEPSKSKLPVSVQRRGVWITIACPHFCLTAKSRQSVIRYIYLRTCQMFNIYLSLPMDSFFQFMLASQAPEALCNSRLHGGISSYLTRRSASTVRT</sequence>
<feature type="signal peptide" evidence="2">
    <location>
        <begin position="1"/>
        <end position="19"/>
    </location>
</feature>
<name>A0A9P5MRC9_9AGAM</name>
<protein>
    <recommendedName>
        <fullName evidence="5">Secreted protein</fullName>
    </recommendedName>
</protein>
<feature type="compositionally biased region" description="Basic and acidic residues" evidence="1">
    <location>
        <begin position="39"/>
        <end position="57"/>
    </location>
</feature>
<dbReference type="Proteomes" id="UP000759537">
    <property type="component" value="Unassembled WGS sequence"/>
</dbReference>
<dbReference type="EMBL" id="WHVB01000017">
    <property type="protein sequence ID" value="KAF8474354.1"/>
    <property type="molecule type" value="Genomic_DNA"/>
</dbReference>
<reference evidence="3" key="2">
    <citation type="journal article" date="2020" name="Nat. Commun.">
        <title>Large-scale genome sequencing of mycorrhizal fungi provides insights into the early evolution of symbiotic traits.</title>
        <authorList>
            <person name="Miyauchi S."/>
            <person name="Kiss E."/>
            <person name="Kuo A."/>
            <person name="Drula E."/>
            <person name="Kohler A."/>
            <person name="Sanchez-Garcia M."/>
            <person name="Morin E."/>
            <person name="Andreopoulos B."/>
            <person name="Barry K.W."/>
            <person name="Bonito G."/>
            <person name="Buee M."/>
            <person name="Carver A."/>
            <person name="Chen C."/>
            <person name="Cichocki N."/>
            <person name="Clum A."/>
            <person name="Culley D."/>
            <person name="Crous P.W."/>
            <person name="Fauchery L."/>
            <person name="Girlanda M."/>
            <person name="Hayes R.D."/>
            <person name="Keri Z."/>
            <person name="LaButti K."/>
            <person name="Lipzen A."/>
            <person name="Lombard V."/>
            <person name="Magnuson J."/>
            <person name="Maillard F."/>
            <person name="Murat C."/>
            <person name="Nolan M."/>
            <person name="Ohm R.A."/>
            <person name="Pangilinan J."/>
            <person name="Pereira M.F."/>
            <person name="Perotto S."/>
            <person name="Peter M."/>
            <person name="Pfister S."/>
            <person name="Riley R."/>
            <person name="Sitrit Y."/>
            <person name="Stielow J.B."/>
            <person name="Szollosi G."/>
            <person name="Zifcakova L."/>
            <person name="Stursova M."/>
            <person name="Spatafora J.W."/>
            <person name="Tedersoo L."/>
            <person name="Vaario L.M."/>
            <person name="Yamada A."/>
            <person name="Yan M."/>
            <person name="Wang P."/>
            <person name="Xu J."/>
            <person name="Bruns T."/>
            <person name="Baldrian P."/>
            <person name="Vilgalys R."/>
            <person name="Dunand C."/>
            <person name="Henrissat B."/>
            <person name="Grigoriev I.V."/>
            <person name="Hibbett D."/>
            <person name="Nagy L.G."/>
            <person name="Martin F.M."/>
        </authorList>
    </citation>
    <scope>NUCLEOTIDE SEQUENCE</scope>
    <source>
        <strain evidence="3">Prilba</strain>
    </source>
</reference>
<evidence type="ECO:0000256" key="2">
    <source>
        <dbReference type="SAM" id="SignalP"/>
    </source>
</evidence>
<reference evidence="3" key="1">
    <citation type="submission" date="2019-10" db="EMBL/GenBank/DDBJ databases">
        <authorList>
            <consortium name="DOE Joint Genome Institute"/>
            <person name="Kuo A."/>
            <person name="Miyauchi S."/>
            <person name="Kiss E."/>
            <person name="Drula E."/>
            <person name="Kohler A."/>
            <person name="Sanchez-Garcia M."/>
            <person name="Andreopoulos B."/>
            <person name="Barry K.W."/>
            <person name="Bonito G."/>
            <person name="Buee M."/>
            <person name="Carver A."/>
            <person name="Chen C."/>
            <person name="Cichocki N."/>
            <person name="Clum A."/>
            <person name="Culley D."/>
            <person name="Crous P.W."/>
            <person name="Fauchery L."/>
            <person name="Girlanda M."/>
            <person name="Hayes R."/>
            <person name="Keri Z."/>
            <person name="LaButti K."/>
            <person name="Lipzen A."/>
            <person name="Lombard V."/>
            <person name="Magnuson J."/>
            <person name="Maillard F."/>
            <person name="Morin E."/>
            <person name="Murat C."/>
            <person name="Nolan M."/>
            <person name="Ohm R."/>
            <person name="Pangilinan J."/>
            <person name="Pereira M."/>
            <person name="Perotto S."/>
            <person name="Peter M."/>
            <person name="Riley R."/>
            <person name="Sitrit Y."/>
            <person name="Stielow B."/>
            <person name="Szollosi G."/>
            <person name="Zifcakova L."/>
            <person name="Stursova M."/>
            <person name="Spatafora J.W."/>
            <person name="Tedersoo L."/>
            <person name="Vaario L.-M."/>
            <person name="Yamada A."/>
            <person name="Yan M."/>
            <person name="Wang P."/>
            <person name="Xu J."/>
            <person name="Bruns T."/>
            <person name="Baldrian P."/>
            <person name="Vilgalys R."/>
            <person name="Henrissat B."/>
            <person name="Grigoriev I.V."/>
            <person name="Hibbett D."/>
            <person name="Nagy L.G."/>
            <person name="Martin F.M."/>
        </authorList>
    </citation>
    <scope>NUCLEOTIDE SEQUENCE</scope>
    <source>
        <strain evidence="3">Prilba</strain>
    </source>
</reference>
<evidence type="ECO:0000313" key="4">
    <source>
        <dbReference type="Proteomes" id="UP000759537"/>
    </source>
</evidence>
<evidence type="ECO:0008006" key="5">
    <source>
        <dbReference type="Google" id="ProtNLM"/>
    </source>
</evidence>
<comment type="caution">
    <text evidence="3">The sequence shown here is derived from an EMBL/GenBank/DDBJ whole genome shotgun (WGS) entry which is preliminary data.</text>
</comment>
<feature type="region of interest" description="Disordered" evidence="1">
    <location>
        <begin position="39"/>
        <end position="59"/>
    </location>
</feature>
<proteinExistence type="predicted"/>
<gene>
    <name evidence="3" type="ORF">DFH94DRAFT_761708</name>
</gene>